<keyword evidence="5" id="KW-1185">Reference proteome</keyword>
<dbReference type="InterPro" id="IPR046623">
    <property type="entry name" value="DUF6536"/>
</dbReference>
<feature type="domain" description="DUF6536" evidence="3">
    <location>
        <begin position="36"/>
        <end position="197"/>
    </location>
</feature>
<keyword evidence="2" id="KW-0812">Transmembrane</keyword>
<evidence type="ECO:0000313" key="4">
    <source>
        <dbReference type="EMBL" id="KAH7254347.1"/>
    </source>
</evidence>
<evidence type="ECO:0000256" key="2">
    <source>
        <dbReference type="SAM" id="Phobius"/>
    </source>
</evidence>
<evidence type="ECO:0000256" key="1">
    <source>
        <dbReference type="SAM" id="MobiDB-lite"/>
    </source>
</evidence>
<protein>
    <recommendedName>
        <fullName evidence="3">DUF6536 domain-containing protein</fullName>
    </recommendedName>
</protein>
<feature type="region of interest" description="Disordered" evidence="1">
    <location>
        <begin position="1"/>
        <end position="30"/>
    </location>
</feature>
<accession>A0A9P9HCW3</accession>
<feature type="transmembrane region" description="Helical" evidence="2">
    <location>
        <begin position="551"/>
        <end position="576"/>
    </location>
</feature>
<reference evidence="4" key="1">
    <citation type="journal article" date="2021" name="Nat. Commun.">
        <title>Genetic determinants of endophytism in the Arabidopsis root mycobiome.</title>
        <authorList>
            <person name="Mesny F."/>
            <person name="Miyauchi S."/>
            <person name="Thiergart T."/>
            <person name="Pickel B."/>
            <person name="Atanasova L."/>
            <person name="Karlsson M."/>
            <person name="Huettel B."/>
            <person name="Barry K.W."/>
            <person name="Haridas S."/>
            <person name="Chen C."/>
            <person name="Bauer D."/>
            <person name="Andreopoulos W."/>
            <person name="Pangilinan J."/>
            <person name="LaButti K."/>
            <person name="Riley R."/>
            <person name="Lipzen A."/>
            <person name="Clum A."/>
            <person name="Drula E."/>
            <person name="Henrissat B."/>
            <person name="Kohler A."/>
            <person name="Grigoriev I.V."/>
            <person name="Martin F.M."/>
            <person name="Hacquard S."/>
        </authorList>
    </citation>
    <scope>NUCLEOTIDE SEQUENCE</scope>
    <source>
        <strain evidence="4">MPI-CAGE-AT-0023</strain>
    </source>
</reference>
<dbReference type="PANTHER" id="PTHR35395:SF1">
    <property type="entry name" value="DUF6536 DOMAIN-CONTAINING PROTEIN"/>
    <property type="match status" value="1"/>
</dbReference>
<dbReference type="RefSeq" id="XP_046050594.1">
    <property type="nucleotide sequence ID" value="XM_046197180.1"/>
</dbReference>
<keyword evidence="2" id="KW-1133">Transmembrane helix</keyword>
<dbReference type="OrthoDB" id="5429634at2759"/>
<keyword evidence="2" id="KW-0472">Membrane</keyword>
<sequence length="686" mass="76496">MGGPNPIESERVADSNNSLEGQNFDNTSDTSKRANWKVSLIGGSCACIVVLVINLGVTIWSSVSLKGNENSESYEHGEKSSRRIIYEGSCSISRTLSVVIHLIINIFGSILLAASNYGMQCLSAPTRADVDKAHARKQWMDIGILSFRNLRMVSRMRVVLWLLLVLSSVPLHLLFNSVVYSSLTTWGYDTFTVDEEFRLLWKDSGYNLKDSPTDEQRVEQMIAGVLGQLDNLTALQCINEYAVAFQTKRRDVLLIVDSTGSVATGSENPHPLLYRSASCEHPAHSDYDWICGHRDRGCSPCRSELPEVRSQSDVWRPWGNRVKYCLSQPAKEMCRLNFDFQIAVVMLVVNFIKAVTLVFIALRPPKEPLFVLGDAIQSFLISPGETSGGDCLASAGMVRAGQFNRPCIMDANPRRRGVAVTRRRWIIILVMYGTALCGTCSLLIWGVLVLPGPRDLKSLWGLGFGSTNELTLIGLGWDAKGEKSLIWNVLLPNLPQLIFSVLYFQYNSLFTCMAAAKEWSNYGHKRRSLRVSSNPRGEQRSRYFLQLPYRYSIPLLVASILMHWMLSQSIFIVAVGEVWDWKVLACGYSPIAIIFVIITAVLMAAAVIVTALRRLPTAMPVAASCSLAIAAACHHPDNIPQPDASMFPLQWGVMWRQREGSGWELTDHCGFSHYPVEKPQDGIVYR</sequence>
<feature type="transmembrane region" description="Helical" evidence="2">
    <location>
        <begin position="588"/>
        <end position="612"/>
    </location>
</feature>
<feature type="compositionally biased region" description="Polar residues" evidence="1">
    <location>
        <begin position="14"/>
        <end position="29"/>
    </location>
</feature>
<feature type="transmembrane region" description="Helical" evidence="2">
    <location>
        <begin position="425"/>
        <end position="450"/>
    </location>
</feature>
<name>A0A9P9HCW3_FUSRE</name>
<feature type="transmembrane region" description="Helical" evidence="2">
    <location>
        <begin position="38"/>
        <end position="60"/>
    </location>
</feature>
<feature type="transmembrane region" description="Helical" evidence="2">
    <location>
        <begin position="98"/>
        <end position="117"/>
    </location>
</feature>
<comment type="caution">
    <text evidence="4">The sequence shown here is derived from an EMBL/GenBank/DDBJ whole genome shotgun (WGS) entry which is preliminary data.</text>
</comment>
<proteinExistence type="predicted"/>
<evidence type="ECO:0000313" key="5">
    <source>
        <dbReference type="Proteomes" id="UP000720189"/>
    </source>
</evidence>
<feature type="transmembrane region" description="Helical" evidence="2">
    <location>
        <begin position="340"/>
        <end position="362"/>
    </location>
</feature>
<dbReference type="PANTHER" id="PTHR35395">
    <property type="entry name" value="DUF6536 DOMAIN-CONTAINING PROTEIN"/>
    <property type="match status" value="1"/>
</dbReference>
<dbReference type="Proteomes" id="UP000720189">
    <property type="component" value="Unassembled WGS sequence"/>
</dbReference>
<evidence type="ECO:0000259" key="3">
    <source>
        <dbReference type="Pfam" id="PF20163"/>
    </source>
</evidence>
<dbReference type="GeneID" id="70227134"/>
<gene>
    <name evidence="4" type="ORF">BKA55DRAFT_643448</name>
</gene>
<organism evidence="4 5">
    <name type="scientific">Fusarium redolens</name>
    <dbReference type="NCBI Taxonomy" id="48865"/>
    <lineage>
        <taxon>Eukaryota</taxon>
        <taxon>Fungi</taxon>
        <taxon>Dikarya</taxon>
        <taxon>Ascomycota</taxon>
        <taxon>Pezizomycotina</taxon>
        <taxon>Sordariomycetes</taxon>
        <taxon>Hypocreomycetidae</taxon>
        <taxon>Hypocreales</taxon>
        <taxon>Nectriaceae</taxon>
        <taxon>Fusarium</taxon>
        <taxon>Fusarium redolens species complex</taxon>
    </lineage>
</organism>
<feature type="transmembrane region" description="Helical" evidence="2">
    <location>
        <begin position="158"/>
        <end position="175"/>
    </location>
</feature>
<dbReference type="EMBL" id="JAGMUX010000007">
    <property type="protein sequence ID" value="KAH7254347.1"/>
    <property type="molecule type" value="Genomic_DNA"/>
</dbReference>
<dbReference type="AlphaFoldDB" id="A0A9P9HCW3"/>
<dbReference type="Pfam" id="PF20163">
    <property type="entry name" value="DUF6536"/>
    <property type="match status" value="1"/>
</dbReference>